<keyword evidence="5" id="KW-1185">Reference proteome</keyword>
<comment type="caution">
    <text evidence="4">The sequence shown here is derived from an EMBL/GenBank/DDBJ whole genome shotgun (WGS) entry which is preliminary data.</text>
</comment>
<comment type="similarity">
    <text evidence="3">Belongs to the class-III pyridoxal-phosphate-dependent aminotransferase family.</text>
</comment>
<dbReference type="GO" id="GO:0008483">
    <property type="term" value="F:transaminase activity"/>
    <property type="evidence" value="ECO:0007669"/>
    <property type="project" value="InterPro"/>
</dbReference>
<proteinExistence type="inferred from homology"/>
<keyword evidence="2 3" id="KW-0663">Pyridoxal phosphate</keyword>
<dbReference type="GO" id="GO:0030170">
    <property type="term" value="F:pyridoxal phosphate binding"/>
    <property type="evidence" value="ECO:0007669"/>
    <property type="project" value="InterPro"/>
</dbReference>
<evidence type="ECO:0000256" key="1">
    <source>
        <dbReference type="ARBA" id="ARBA00001933"/>
    </source>
</evidence>
<name>A0A2S4LW15_9HYPH</name>
<evidence type="ECO:0000256" key="2">
    <source>
        <dbReference type="ARBA" id="ARBA00022898"/>
    </source>
</evidence>
<dbReference type="PANTHER" id="PTHR43713:SF3">
    <property type="entry name" value="GLUTAMATE-1-SEMIALDEHYDE 2,1-AMINOMUTASE 1, CHLOROPLASTIC-RELATED"/>
    <property type="match status" value="1"/>
</dbReference>
<evidence type="ECO:0000256" key="3">
    <source>
        <dbReference type="RuleBase" id="RU003560"/>
    </source>
</evidence>
<dbReference type="InterPro" id="IPR049704">
    <property type="entry name" value="Aminotrans_3_PPA_site"/>
</dbReference>
<organism evidence="4 5">
    <name type="scientific">Bosea psychrotolerans</name>
    <dbReference type="NCBI Taxonomy" id="1871628"/>
    <lineage>
        <taxon>Bacteria</taxon>
        <taxon>Pseudomonadati</taxon>
        <taxon>Pseudomonadota</taxon>
        <taxon>Alphaproteobacteria</taxon>
        <taxon>Hyphomicrobiales</taxon>
        <taxon>Boseaceae</taxon>
        <taxon>Bosea</taxon>
    </lineage>
</organism>
<dbReference type="PROSITE" id="PS00600">
    <property type="entry name" value="AA_TRANSFER_CLASS_3"/>
    <property type="match status" value="1"/>
</dbReference>
<dbReference type="Proteomes" id="UP000236919">
    <property type="component" value="Unassembled WGS sequence"/>
</dbReference>
<dbReference type="Gene3D" id="3.90.1150.10">
    <property type="entry name" value="Aspartate Aminotransferase, domain 1"/>
    <property type="match status" value="1"/>
</dbReference>
<comment type="cofactor">
    <cofactor evidence="1">
        <name>pyridoxal 5'-phosphate</name>
        <dbReference type="ChEBI" id="CHEBI:597326"/>
    </cofactor>
</comment>
<evidence type="ECO:0000313" key="4">
    <source>
        <dbReference type="EMBL" id="POR46630.1"/>
    </source>
</evidence>
<sequence>MAEMKNSIDTSLRERALRVVPGGMWGHLHANRLPEGYPQFFARAEGCRLWDVDGRSYLDFMCSWGPNLLGHHHPEVEAAAERQARLGDCMNGPAEAMVELAELLVDTIGHADWAQFQKNGTDATTTCVTIARAGTGRRKLLAARGAYHGAVPWCSPSVVGVTSEDRAHILYYEFNDAESLSAAAKEAGDDLAGVLVSAYRHDLSRDQELPTAEFALAARAACDAVGAALILDEVRAGFRLALAGSWERLGVRPDLAAWSKAIANGYPLAAVTGREWLRKAASQVFVTGSFWCGAVPMAAGVATLGVMRRGGVVEHLEAMGTKLRNGIDAAAARHGIRLRQSGPVQMPLILFEDDADFAKGTLFCQTALARGVYFHPRHNMFLSAAHGEAEIDEALAAADAALAAVASARQTAA</sequence>
<dbReference type="InterPro" id="IPR015421">
    <property type="entry name" value="PyrdxlP-dep_Trfase_major"/>
</dbReference>
<dbReference type="InterPro" id="IPR015424">
    <property type="entry name" value="PyrdxlP-dep_Trfase"/>
</dbReference>
<dbReference type="AlphaFoldDB" id="A0A2S4LW15"/>
<reference evidence="4 5" key="1">
    <citation type="submission" date="2018-01" db="EMBL/GenBank/DDBJ databases">
        <title>Genomic Encyclopedia of Type Strains, Phase III (KMG-III): the genomes of soil and plant-associated and newly described type strains.</title>
        <authorList>
            <person name="Whitman W."/>
        </authorList>
    </citation>
    <scope>NUCLEOTIDE SEQUENCE [LARGE SCALE GENOMIC DNA]</scope>
    <source>
        <strain evidence="4 5">1131</strain>
    </source>
</reference>
<dbReference type="Pfam" id="PF00202">
    <property type="entry name" value="Aminotran_3"/>
    <property type="match status" value="1"/>
</dbReference>
<gene>
    <name evidence="4" type="ORF">CYD53_12326</name>
</gene>
<accession>A0A2S4LW15</accession>
<dbReference type="SUPFAM" id="SSF53383">
    <property type="entry name" value="PLP-dependent transferases"/>
    <property type="match status" value="1"/>
</dbReference>
<dbReference type="RefSeq" id="WP_425428345.1">
    <property type="nucleotide sequence ID" value="NZ_PQFZ01000023.1"/>
</dbReference>
<dbReference type="InterPro" id="IPR005814">
    <property type="entry name" value="Aminotrans_3"/>
</dbReference>
<dbReference type="InterPro" id="IPR015422">
    <property type="entry name" value="PyrdxlP-dep_Trfase_small"/>
</dbReference>
<dbReference type="PANTHER" id="PTHR43713">
    <property type="entry name" value="GLUTAMATE-1-SEMIALDEHYDE 2,1-AMINOMUTASE"/>
    <property type="match status" value="1"/>
</dbReference>
<dbReference type="Gene3D" id="3.40.640.10">
    <property type="entry name" value="Type I PLP-dependent aspartate aminotransferase-like (Major domain)"/>
    <property type="match status" value="1"/>
</dbReference>
<protein>
    <submittedName>
        <fullName evidence="4">Glutamate-1-semialdehyde 2,1-aminomutase</fullName>
    </submittedName>
</protein>
<dbReference type="EMBL" id="PQFZ01000023">
    <property type="protein sequence ID" value="POR46630.1"/>
    <property type="molecule type" value="Genomic_DNA"/>
</dbReference>
<evidence type="ECO:0000313" key="5">
    <source>
        <dbReference type="Proteomes" id="UP000236919"/>
    </source>
</evidence>